<feature type="signal peptide" evidence="1">
    <location>
        <begin position="1"/>
        <end position="19"/>
    </location>
</feature>
<reference evidence="2 3" key="1">
    <citation type="submission" date="2023-08" db="EMBL/GenBank/DDBJ databases">
        <title>Black Yeasts Isolated from many extreme environments.</title>
        <authorList>
            <person name="Coleine C."/>
            <person name="Stajich J.E."/>
            <person name="Selbmann L."/>
        </authorList>
    </citation>
    <scope>NUCLEOTIDE SEQUENCE [LARGE SCALE GENOMIC DNA]</scope>
    <source>
        <strain evidence="2 3">CCFEE 6328</strain>
    </source>
</reference>
<dbReference type="EMBL" id="JAVRRF010000012">
    <property type="protein sequence ID" value="KAK5059427.1"/>
    <property type="molecule type" value="Genomic_DNA"/>
</dbReference>
<evidence type="ECO:0000313" key="3">
    <source>
        <dbReference type="Proteomes" id="UP001345691"/>
    </source>
</evidence>
<proteinExistence type="predicted"/>
<keyword evidence="1" id="KW-0732">Signal</keyword>
<evidence type="ECO:0000256" key="1">
    <source>
        <dbReference type="SAM" id="SignalP"/>
    </source>
</evidence>
<accession>A0ABR0J9N3</accession>
<comment type="caution">
    <text evidence="2">The sequence shown here is derived from an EMBL/GenBank/DDBJ whole genome shotgun (WGS) entry which is preliminary data.</text>
</comment>
<feature type="chain" id="PRO_5045397305" evidence="1">
    <location>
        <begin position="20"/>
        <end position="173"/>
    </location>
</feature>
<keyword evidence="3" id="KW-1185">Reference proteome</keyword>
<evidence type="ECO:0000313" key="2">
    <source>
        <dbReference type="EMBL" id="KAK5059427.1"/>
    </source>
</evidence>
<sequence length="173" mass="18475">MRLSSVIVSLVSLAATSLATPIERATLPTTLNLPFNFTYLFTATLEIGKPSNPIQIAGGTLLNEPVVAGTITGPAVNGTIQGGFAHPSVYNTTMQVPGIDLYGVTNDNSSFYIHEAGVGLTYEQVTRIELYIGESRYSELSNGFILATVNPISNRTIAYVEGYLVQNTRGQVS</sequence>
<dbReference type="Gene3D" id="2.40.160.20">
    <property type="match status" value="1"/>
</dbReference>
<dbReference type="Pfam" id="PF11578">
    <property type="entry name" value="DUF3237"/>
    <property type="match status" value="1"/>
</dbReference>
<name>A0ABR0J9N3_9EURO</name>
<gene>
    <name evidence="2" type="ORF">LTR69_006016</name>
</gene>
<dbReference type="Proteomes" id="UP001345691">
    <property type="component" value="Unassembled WGS sequence"/>
</dbReference>
<organism evidence="2 3">
    <name type="scientific">Exophiala sideris</name>
    <dbReference type="NCBI Taxonomy" id="1016849"/>
    <lineage>
        <taxon>Eukaryota</taxon>
        <taxon>Fungi</taxon>
        <taxon>Dikarya</taxon>
        <taxon>Ascomycota</taxon>
        <taxon>Pezizomycotina</taxon>
        <taxon>Eurotiomycetes</taxon>
        <taxon>Chaetothyriomycetidae</taxon>
        <taxon>Chaetothyriales</taxon>
        <taxon>Herpotrichiellaceae</taxon>
        <taxon>Exophiala</taxon>
    </lineage>
</organism>
<protein>
    <submittedName>
        <fullName evidence="2">Uncharacterized protein</fullName>
    </submittedName>
</protein>